<evidence type="ECO:0000256" key="5">
    <source>
        <dbReference type="ARBA" id="ARBA00022840"/>
    </source>
</evidence>
<dbReference type="AlphaFoldDB" id="A0A811LIM5"/>
<dbReference type="GO" id="GO:0003724">
    <property type="term" value="F:RNA helicase activity"/>
    <property type="evidence" value="ECO:0007669"/>
    <property type="project" value="UniProtKB-EC"/>
</dbReference>
<evidence type="ECO:0000256" key="4">
    <source>
        <dbReference type="ARBA" id="ARBA00022806"/>
    </source>
</evidence>
<dbReference type="PROSITE" id="PS51194">
    <property type="entry name" value="HELICASE_CTER"/>
    <property type="match status" value="1"/>
</dbReference>
<feature type="compositionally biased region" description="Basic and acidic residues" evidence="6">
    <location>
        <begin position="435"/>
        <end position="458"/>
    </location>
</feature>
<protein>
    <recommendedName>
        <fullName evidence="1">RNA helicase</fullName>
        <ecNumber evidence="1">3.6.4.13</ecNumber>
    </recommendedName>
</protein>
<dbReference type="SMART" id="SM00490">
    <property type="entry name" value="HELICc"/>
    <property type="match status" value="1"/>
</dbReference>
<evidence type="ECO:0000256" key="6">
    <source>
        <dbReference type="SAM" id="MobiDB-lite"/>
    </source>
</evidence>
<dbReference type="EMBL" id="CAJFDH010000006">
    <property type="protein sequence ID" value="CAD5227504.1"/>
    <property type="molecule type" value="Genomic_DNA"/>
</dbReference>
<dbReference type="InterPro" id="IPR011545">
    <property type="entry name" value="DEAD/DEAH_box_helicase_dom"/>
</dbReference>
<dbReference type="GO" id="GO:0005524">
    <property type="term" value="F:ATP binding"/>
    <property type="evidence" value="ECO:0007669"/>
    <property type="project" value="UniProtKB-KW"/>
</dbReference>
<dbReference type="CDD" id="cd18787">
    <property type="entry name" value="SF2_C_DEAD"/>
    <property type="match status" value="1"/>
</dbReference>
<keyword evidence="4" id="KW-0347">Helicase</keyword>
<dbReference type="Proteomes" id="UP000783686">
    <property type="component" value="Unassembled WGS sequence"/>
</dbReference>
<dbReference type="InterPro" id="IPR000629">
    <property type="entry name" value="RNA-helicase_DEAD-box_CS"/>
</dbReference>
<dbReference type="PANTHER" id="PTHR47958">
    <property type="entry name" value="ATP-DEPENDENT RNA HELICASE DBP3"/>
    <property type="match status" value="1"/>
</dbReference>
<name>A0A811LIM5_9BILA</name>
<dbReference type="OrthoDB" id="196131at2759"/>
<proteinExistence type="predicted"/>
<keyword evidence="10" id="KW-1185">Reference proteome</keyword>
<feature type="domain" description="Helicase ATP-binding" evidence="7">
    <location>
        <begin position="528"/>
        <end position="714"/>
    </location>
</feature>
<sequence length="931" mass="98428">MSRGGFRGARAPPRPGGAFNDDDSSPFGNQEEESRGSSRGPESNGYNDTRGGNNSYNDSRGGNNSYNDTRGGNNGYNDSRGGNQNFGRESRDSNRSGFGDNSDGNRDGFGPSKGNFGGRGAPNAGFGSGGSENFGGHGGFGGSRGGQENSFGNRGNQDNSFGNRGQGNGFPGPGQGFNFKDNSNKGFGNQEEDTRGGGRGPGSNNTFGASRNEGFGNNRGGFGRNESDSGFNRGRGGRGGFSSRGNFGGDSEGGRSGGFGGQSGFGRGGSDSEGFGSRGDGFGGGRGGFGGGSGSGFGGPSEGGFSGRGGGRGGFSGREGSDNSFGARGGFGSDSGFGGGRGGFGGASEGGFSGRGGGFGGGRGNFGGRGGSDNSFGGRGGFGSDGGFGGGGFRGGRVGGFGAAPAGFGGSGGNTAPLGGGFSSGFGGASFGQPGEDRSSLFGYRGDRPRHEPFEPEAKTADDYFKEQCSIDEDELNMEEDGEVTRKGGPEVDRVIETWEDAELDEQILANIKRLGYKAPRNFQKHAIPVILDGFDLKGKSETGSGKSAAFLIPIVHKVKKLLEEEKDREDGVIRMNKPRCLILSPTRELAEQLYCEAEKIANRTGVRVARAYGEISVNLSREQTSKCHILVGTFGRLIHFLVQQYVDFSLLKYFIMDEADELVGYDNIPQLNAIVQHETFPKPADRQSIFFSATFDDIQNETIDDLCRKKECVYLESAAPLNKRIVQEMVCVRESDKDQYVHELLKKEVEEKGKVEKTLIFVSTRKECDGYAGYLSLSDVKSTTVNSDRTQKQRLECYNQFKNGDVDVIVATDVLSKGADFPKLNRVIIKNTSNHQDQNYVHRIGRTGRTRAGLAIVCIDPTLEADQNVAKQAVEYLKKCGKEPPEWMLHVGEDDFVPPYVETEEVVPDSAANAEAKPDGEKAADDEPLF</sequence>
<evidence type="ECO:0000313" key="10">
    <source>
        <dbReference type="Proteomes" id="UP000614601"/>
    </source>
</evidence>
<keyword evidence="3" id="KW-0378">Hydrolase</keyword>
<gene>
    <name evidence="9" type="ORF">BOKJ2_LOCUS12206</name>
</gene>
<feature type="region of interest" description="Disordered" evidence="6">
    <location>
        <begin position="425"/>
        <end position="458"/>
    </location>
</feature>
<dbReference type="Proteomes" id="UP000614601">
    <property type="component" value="Unassembled WGS sequence"/>
</dbReference>
<feature type="compositionally biased region" description="Polar residues" evidence="6">
    <location>
        <begin position="147"/>
        <end position="160"/>
    </location>
</feature>
<evidence type="ECO:0000256" key="2">
    <source>
        <dbReference type="ARBA" id="ARBA00022741"/>
    </source>
</evidence>
<evidence type="ECO:0000259" key="8">
    <source>
        <dbReference type="PROSITE" id="PS51194"/>
    </source>
</evidence>
<dbReference type="GO" id="GO:0043186">
    <property type="term" value="C:P granule"/>
    <property type="evidence" value="ECO:0007669"/>
    <property type="project" value="UniProtKB-ARBA"/>
</dbReference>
<feature type="domain" description="Helicase C-terminal" evidence="8">
    <location>
        <begin position="737"/>
        <end position="893"/>
    </location>
</feature>
<reference evidence="9" key="1">
    <citation type="submission" date="2020-09" db="EMBL/GenBank/DDBJ databases">
        <authorList>
            <person name="Kikuchi T."/>
        </authorList>
    </citation>
    <scope>NUCLEOTIDE SEQUENCE</scope>
    <source>
        <strain evidence="9">SH1</strain>
    </source>
</reference>
<dbReference type="Pfam" id="PF00271">
    <property type="entry name" value="Helicase_C"/>
    <property type="match status" value="1"/>
</dbReference>
<comment type="caution">
    <text evidence="9">The sequence shown here is derived from an EMBL/GenBank/DDBJ whole genome shotgun (WGS) entry which is preliminary data.</text>
</comment>
<feature type="compositionally biased region" description="Basic and acidic residues" evidence="6">
    <location>
        <begin position="917"/>
        <end position="931"/>
    </location>
</feature>
<feature type="compositionally biased region" description="Gly residues" evidence="6">
    <location>
        <begin position="233"/>
        <end position="317"/>
    </location>
</feature>
<dbReference type="PROSITE" id="PS51192">
    <property type="entry name" value="HELICASE_ATP_BIND_1"/>
    <property type="match status" value="1"/>
</dbReference>
<feature type="compositionally biased region" description="Gly residues" evidence="6">
    <location>
        <begin position="327"/>
        <end position="379"/>
    </location>
</feature>
<accession>A0A811LIM5</accession>
<evidence type="ECO:0000259" key="7">
    <source>
        <dbReference type="PROSITE" id="PS51192"/>
    </source>
</evidence>
<feature type="region of interest" description="Disordered" evidence="6">
    <location>
        <begin position="1"/>
        <end position="379"/>
    </location>
</feature>
<dbReference type="EC" id="3.6.4.13" evidence="1"/>
<dbReference type="InterPro" id="IPR014001">
    <property type="entry name" value="Helicase_ATP-bd"/>
</dbReference>
<dbReference type="GO" id="GO:0003676">
    <property type="term" value="F:nucleic acid binding"/>
    <property type="evidence" value="ECO:0007669"/>
    <property type="project" value="InterPro"/>
</dbReference>
<feature type="compositionally biased region" description="Low complexity" evidence="6">
    <location>
        <begin position="1"/>
        <end position="19"/>
    </location>
</feature>
<dbReference type="EMBL" id="CAJFCW020000006">
    <property type="protein sequence ID" value="CAG9123322.1"/>
    <property type="molecule type" value="Genomic_DNA"/>
</dbReference>
<keyword evidence="5" id="KW-0067">ATP-binding</keyword>
<organism evidence="9 10">
    <name type="scientific">Bursaphelenchus okinawaensis</name>
    <dbReference type="NCBI Taxonomy" id="465554"/>
    <lineage>
        <taxon>Eukaryota</taxon>
        <taxon>Metazoa</taxon>
        <taxon>Ecdysozoa</taxon>
        <taxon>Nematoda</taxon>
        <taxon>Chromadorea</taxon>
        <taxon>Rhabditida</taxon>
        <taxon>Tylenchina</taxon>
        <taxon>Tylenchomorpha</taxon>
        <taxon>Aphelenchoidea</taxon>
        <taxon>Aphelenchoididae</taxon>
        <taxon>Bursaphelenchus</taxon>
    </lineage>
</organism>
<feature type="compositionally biased region" description="Gly residues" evidence="6">
    <location>
        <begin position="115"/>
        <end position="145"/>
    </location>
</feature>
<feature type="compositionally biased region" description="Polar residues" evidence="6">
    <location>
        <begin position="46"/>
        <end position="87"/>
    </location>
</feature>
<dbReference type="PROSITE" id="PS00039">
    <property type="entry name" value="DEAD_ATP_HELICASE"/>
    <property type="match status" value="1"/>
</dbReference>
<evidence type="ECO:0000313" key="9">
    <source>
        <dbReference type="EMBL" id="CAD5227504.1"/>
    </source>
</evidence>
<dbReference type="SUPFAM" id="SSF52540">
    <property type="entry name" value="P-loop containing nucleoside triphosphate hydrolases"/>
    <property type="match status" value="1"/>
</dbReference>
<feature type="region of interest" description="Disordered" evidence="6">
    <location>
        <begin position="908"/>
        <end position="931"/>
    </location>
</feature>
<dbReference type="InterPro" id="IPR027417">
    <property type="entry name" value="P-loop_NTPase"/>
</dbReference>
<evidence type="ECO:0000256" key="3">
    <source>
        <dbReference type="ARBA" id="ARBA00022801"/>
    </source>
</evidence>
<dbReference type="SMART" id="SM00487">
    <property type="entry name" value="DEXDc"/>
    <property type="match status" value="1"/>
</dbReference>
<dbReference type="Pfam" id="PF00270">
    <property type="entry name" value="DEAD"/>
    <property type="match status" value="1"/>
</dbReference>
<dbReference type="Gene3D" id="3.40.50.300">
    <property type="entry name" value="P-loop containing nucleotide triphosphate hydrolases"/>
    <property type="match status" value="2"/>
</dbReference>
<feature type="compositionally biased region" description="Gly residues" evidence="6">
    <location>
        <begin position="164"/>
        <end position="175"/>
    </location>
</feature>
<dbReference type="InterPro" id="IPR001650">
    <property type="entry name" value="Helicase_C-like"/>
</dbReference>
<evidence type="ECO:0000256" key="1">
    <source>
        <dbReference type="ARBA" id="ARBA00012552"/>
    </source>
</evidence>
<dbReference type="GO" id="GO:0016787">
    <property type="term" value="F:hydrolase activity"/>
    <property type="evidence" value="ECO:0007669"/>
    <property type="project" value="UniProtKB-KW"/>
</dbReference>
<keyword evidence="2" id="KW-0547">Nucleotide-binding</keyword>